<dbReference type="Proteomes" id="UP000186601">
    <property type="component" value="Unassembled WGS sequence"/>
</dbReference>
<evidence type="ECO:0000313" key="2">
    <source>
        <dbReference type="Proteomes" id="UP000186601"/>
    </source>
</evidence>
<organism evidence="1 2">
    <name type="scientific">Hermanssonia centrifuga</name>
    <dbReference type="NCBI Taxonomy" id="98765"/>
    <lineage>
        <taxon>Eukaryota</taxon>
        <taxon>Fungi</taxon>
        <taxon>Dikarya</taxon>
        <taxon>Basidiomycota</taxon>
        <taxon>Agaricomycotina</taxon>
        <taxon>Agaricomycetes</taxon>
        <taxon>Polyporales</taxon>
        <taxon>Meruliaceae</taxon>
        <taxon>Hermanssonia</taxon>
    </lineage>
</organism>
<protein>
    <submittedName>
        <fullName evidence="1">Uncharacterized protein</fullName>
    </submittedName>
</protein>
<dbReference type="EMBL" id="MLYV02001069">
    <property type="protein sequence ID" value="PSR73650.1"/>
    <property type="molecule type" value="Genomic_DNA"/>
</dbReference>
<gene>
    <name evidence="1" type="ORF">PHLCEN_2v10569</name>
</gene>
<sequence>MESVIIGIVICPATTYQDFELWETSLNFPVPYQNRSGLYQKEPYSEPAPSLV</sequence>
<name>A0A2R6NMR6_9APHY</name>
<comment type="caution">
    <text evidence="1">The sequence shown here is derived from an EMBL/GenBank/DDBJ whole genome shotgun (WGS) entry which is preliminary data.</text>
</comment>
<evidence type="ECO:0000313" key="1">
    <source>
        <dbReference type="EMBL" id="PSR73650.1"/>
    </source>
</evidence>
<reference evidence="1 2" key="1">
    <citation type="submission" date="2018-02" db="EMBL/GenBank/DDBJ databases">
        <title>Genome sequence of the basidiomycete white-rot fungus Phlebia centrifuga.</title>
        <authorList>
            <person name="Granchi Z."/>
            <person name="Peng M."/>
            <person name="de Vries R.P."/>
            <person name="Hilden K."/>
            <person name="Makela M.R."/>
            <person name="Grigoriev I."/>
            <person name="Riley R."/>
        </authorList>
    </citation>
    <scope>NUCLEOTIDE SEQUENCE [LARGE SCALE GENOMIC DNA]</scope>
    <source>
        <strain evidence="1 2">FBCC195</strain>
    </source>
</reference>
<keyword evidence="2" id="KW-1185">Reference proteome</keyword>
<proteinExistence type="predicted"/>
<accession>A0A2R6NMR6</accession>
<dbReference type="AlphaFoldDB" id="A0A2R6NMR6"/>